<organism evidence="3 4">
    <name type="scientific">Cladophialophora carrionii</name>
    <dbReference type="NCBI Taxonomy" id="86049"/>
    <lineage>
        <taxon>Eukaryota</taxon>
        <taxon>Fungi</taxon>
        <taxon>Dikarya</taxon>
        <taxon>Ascomycota</taxon>
        <taxon>Pezizomycotina</taxon>
        <taxon>Eurotiomycetes</taxon>
        <taxon>Chaetothyriomycetidae</taxon>
        <taxon>Chaetothyriales</taxon>
        <taxon>Herpotrichiellaceae</taxon>
        <taxon>Cladophialophora</taxon>
    </lineage>
</organism>
<feature type="compositionally biased region" description="Pro residues" evidence="1">
    <location>
        <begin position="133"/>
        <end position="149"/>
    </location>
</feature>
<evidence type="ECO:0000313" key="3">
    <source>
        <dbReference type="EMBL" id="OCT54672.1"/>
    </source>
</evidence>
<protein>
    <submittedName>
        <fullName evidence="3">Uncharacterized protein</fullName>
    </submittedName>
</protein>
<evidence type="ECO:0000313" key="4">
    <source>
        <dbReference type="Proteomes" id="UP000094526"/>
    </source>
</evidence>
<feature type="compositionally biased region" description="Low complexity" evidence="1">
    <location>
        <begin position="122"/>
        <end position="132"/>
    </location>
</feature>
<feature type="region of interest" description="Disordered" evidence="1">
    <location>
        <begin position="110"/>
        <end position="159"/>
    </location>
</feature>
<feature type="region of interest" description="Disordered" evidence="1">
    <location>
        <begin position="244"/>
        <end position="273"/>
    </location>
</feature>
<sequence length="273" mass="29118">MVQVATVSPPVGQFVIHTLLQIAGFAVAIAFGVYAVRSVHAAVLANSFSREANNFSREAIQQAFAANQLALLATCLQAGNQTENRDITDICSRIIRGAAADLLSSAASSLFPDLPPPPSPSSSPDDSSSTLSPPTPTPTPTRSPLPAPTGPSTSASRSSVSTGAVAGAVIGSALLVATVSVTCIYIRRRRRRRHRRGHSSRRHDHDDSTTTPTPPPPPPPATRRRPASSFVSIFREVFMNSTMTSWTPNVDGELTTTRDEERGGQTERQQREK</sequence>
<keyword evidence="4" id="KW-1185">Reference proteome</keyword>
<feature type="transmembrane region" description="Helical" evidence="2">
    <location>
        <begin position="164"/>
        <end position="186"/>
    </location>
</feature>
<accession>A0A1C1D1P4</accession>
<feature type="transmembrane region" description="Helical" evidence="2">
    <location>
        <begin position="14"/>
        <end position="36"/>
    </location>
</feature>
<feature type="compositionally biased region" description="Low complexity" evidence="1">
    <location>
        <begin position="150"/>
        <end position="159"/>
    </location>
</feature>
<keyword evidence="2" id="KW-1133">Transmembrane helix</keyword>
<feature type="compositionally biased region" description="Basic residues" evidence="1">
    <location>
        <begin position="190"/>
        <end position="202"/>
    </location>
</feature>
<feature type="compositionally biased region" description="Basic and acidic residues" evidence="1">
    <location>
        <begin position="256"/>
        <end position="273"/>
    </location>
</feature>
<reference evidence="4" key="1">
    <citation type="submission" date="2015-07" db="EMBL/GenBank/DDBJ databases">
        <authorList>
            <person name="Teixeira M.M."/>
            <person name="Souza R.C."/>
            <person name="Almeida L.G."/>
            <person name="Vicente V.A."/>
            <person name="de Hoog S."/>
            <person name="Bocca A.L."/>
            <person name="de Almeida S.R."/>
            <person name="Vasconcelos A.T."/>
            <person name="Felipe M.S."/>
        </authorList>
    </citation>
    <scope>NUCLEOTIDE SEQUENCE [LARGE SCALE GENOMIC DNA]</scope>
    <source>
        <strain evidence="4">KSF</strain>
    </source>
</reference>
<feature type="region of interest" description="Disordered" evidence="1">
    <location>
        <begin position="190"/>
        <end position="226"/>
    </location>
</feature>
<dbReference type="STRING" id="86049.A0A1C1D1P4"/>
<evidence type="ECO:0000256" key="1">
    <source>
        <dbReference type="SAM" id="MobiDB-lite"/>
    </source>
</evidence>
<dbReference type="OrthoDB" id="5430713at2759"/>
<dbReference type="VEuPathDB" id="FungiDB:CLCR_03047"/>
<feature type="compositionally biased region" description="Pro residues" evidence="1">
    <location>
        <begin position="212"/>
        <end position="221"/>
    </location>
</feature>
<evidence type="ECO:0000256" key="2">
    <source>
        <dbReference type="SAM" id="Phobius"/>
    </source>
</evidence>
<dbReference type="EMBL" id="LGRB01000003">
    <property type="protein sequence ID" value="OCT54672.1"/>
    <property type="molecule type" value="Genomic_DNA"/>
</dbReference>
<dbReference type="AlphaFoldDB" id="A0A1C1D1P4"/>
<proteinExistence type="predicted"/>
<keyword evidence="2" id="KW-0812">Transmembrane</keyword>
<dbReference type="VEuPathDB" id="FungiDB:G647_04779"/>
<name>A0A1C1D1P4_9EURO</name>
<gene>
    <name evidence="3" type="ORF">CLCR_03047</name>
</gene>
<keyword evidence="2" id="KW-0472">Membrane</keyword>
<comment type="caution">
    <text evidence="3">The sequence shown here is derived from an EMBL/GenBank/DDBJ whole genome shotgun (WGS) entry which is preliminary data.</text>
</comment>
<dbReference type="Proteomes" id="UP000094526">
    <property type="component" value="Unassembled WGS sequence"/>
</dbReference>